<evidence type="ECO:0000313" key="2">
    <source>
        <dbReference type="Proteomes" id="UP000279275"/>
    </source>
</evidence>
<organism evidence="1 2">
    <name type="scientific">Nocardia stercoris</name>
    <dbReference type="NCBI Taxonomy" id="2483361"/>
    <lineage>
        <taxon>Bacteria</taxon>
        <taxon>Bacillati</taxon>
        <taxon>Actinomycetota</taxon>
        <taxon>Actinomycetes</taxon>
        <taxon>Mycobacteriales</taxon>
        <taxon>Nocardiaceae</taxon>
        <taxon>Nocardia</taxon>
    </lineage>
</organism>
<dbReference type="Proteomes" id="UP000279275">
    <property type="component" value="Unassembled WGS sequence"/>
</dbReference>
<dbReference type="EMBL" id="RFFH01000025">
    <property type="protein sequence ID" value="RMI28121.1"/>
    <property type="molecule type" value="Genomic_DNA"/>
</dbReference>
<evidence type="ECO:0008006" key="3">
    <source>
        <dbReference type="Google" id="ProtNLM"/>
    </source>
</evidence>
<proteinExistence type="predicted"/>
<protein>
    <recommendedName>
        <fullName evidence="3">Transposase (putative) YhgA-like domain-containing protein</fullName>
    </recommendedName>
</protein>
<comment type="caution">
    <text evidence="1">The sequence shown here is derived from an EMBL/GenBank/DDBJ whole genome shotgun (WGS) entry which is preliminary data.</text>
</comment>
<gene>
    <name evidence="1" type="ORF">EBN03_31555</name>
</gene>
<dbReference type="PANTHER" id="PTHR34613:SF1">
    <property type="entry name" value="SLL6017 PROTEIN"/>
    <property type="match status" value="1"/>
</dbReference>
<reference evidence="1 2" key="1">
    <citation type="submission" date="2018-10" db="EMBL/GenBank/DDBJ databases">
        <title>Isolation from cow dung.</title>
        <authorList>
            <person name="Ling L."/>
        </authorList>
    </citation>
    <scope>NUCLEOTIDE SEQUENCE [LARGE SCALE GENOMIC DNA]</scope>
    <source>
        <strain evidence="1 2">NEAU-LL90</strain>
    </source>
</reference>
<name>A0A3M2KSQ8_9NOCA</name>
<accession>A0A3M2KSQ8</accession>
<dbReference type="RefSeq" id="WP_122191823.1">
    <property type="nucleotide sequence ID" value="NZ_RFFH01000025.1"/>
</dbReference>
<keyword evidence="2" id="KW-1185">Reference proteome</keyword>
<dbReference type="OrthoDB" id="3207839at2"/>
<evidence type="ECO:0000313" key="1">
    <source>
        <dbReference type="EMBL" id="RMI28121.1"/>
    </source>
</evidence>
<sequence length="248" mass="27415">MALCLRDADGNPVLGICLEVQLTPDESKRWSWPVYATTFRARLRCPVVLLVVVPDDTTAAWAAQPIEIATPGCFLRPVVIAPAQLPMISDRAEAQAAPERAVLSAMAHGGGPDRKPVLEALLAGLMKADEDHSRMYYDLVNEVLPKDARELLEALMTMTYEYRSRIAGKYVAEGRREGIQEGIRQGEDSALAKFCADLSERLLALLNDHRVPVTAADRERIMQCRDHSQLSDWLIRAVTAGSCAEIFE</sequence>
<dbReference type="PANTHER" id="PTHR34613">
    <property type="entry name" value="SLL0800 PROTEIN"/>
    <property type="match status" value="1"/>
</dbReference>
<dbReference type="AlphaFoldDB" id="A0A3M2KSQ8"/>